<protein>
    <submittedName>
        <fullName evidence="2">DUF4974 domain-containing protein</fullName>
    </submittedName>
</protein>
<dbReference type="InterPro" id="IPR032508">
    <property type="entry name" value="FecR_C"/>
</dbReference>
<evidence type="ECO:0000259" key="1">
    <source>
        <dbReference type="Pfam" id="PF16344"/>
    </source>
</evidence>
<feature type="domain" description="Protein FecR C-terminal" evidence="1">
    <location>
        <begin position="2"/>
        <end position="57"/>
    </location>
</feature>
<dbReference type="Proteomes" id="UP001597118">
    <property type="component" value="Unassembled WGS sequence"/>
</dbReference>
<evidence type="ECO:0000313" key="2">
    <source>
        <dbReference type="EMBL" id="MFD1628242.1"/>
    </source>
</evidence>
<accession>A0ABW4I742</accession>
<comment type="caution">
    <text evidence="2">The sequence shown here is derived from an EMBL/GenBank/DDBJ whole genome shotgun (WGS) entry which is preliminary data.</text>
</comment>
<proteinExistence type="predicted"/>
<dbReference type="RefSeq" id="WP_379660631.1">
    <property type="nucleotide sequence ID" value="NZ_JBHUDG010000001.1"/>
</dbReference>
<gene>
    <name evidence="2" type="ORF">ACFSAH_00055</name>
</gene>
<organism evidence="2 3">
    <name type="scientific">Pseudopedobacter beijingensis</name>
    <dbReference type="NCBI Taxonomy" id="1207056"/>
    <lineage>
        <taxon>Bacteria</taxon>
        <taxon>Pseudomonadati</taxon>
        <taxon>Bacteroidota</taxon>
        <taxon>Sphingobacteriia</taxon>
        <taxon>Sphingobacteriales</taxon>
        <taxon>Sphingobacteriaceae</taxon>
        <taxon>Pseudopedobacter</taxon>
    </lineage>
</organism>
<dbReference type="EMBL" id="JBHUDG010000001">
    <property type="protein sequence ID" value="MFD1628242.1"/>
    <property type="molecule type" value="Genomic_DNA"/>
</dbReference>
<dbReference type="Gene3D" id="3.55.50.30">
    <property type="match status" value="1"/>
</dbReference>
<name>A0ABW4I742_9SPHI</name>
<keyword evidence="3" id="KW-1185">Reference proteome</keyword>
<reference evidence="3" key="1">
    <citation type="journal article" date="2019" name="Int. J. Syst. Evol. Microbiol.">
        <title>The Global Catalogue of Microorganisms (GCM) 10K type strain sequencing project: providing services to taxonomists for standard genome sequencing and annotation.</title>
        <authorList>
            <consortium name="The Broad Institute Genomics Platform"/>
            <consortium name="The Broad Institute Genome Sequencing Center for Infectious Disease"/>
            <person name="Wu L."/>
            <person name="Ma J."/>
        </authorList>
    </citation>
    <scope>NUCLEOTIDE SEQUENCE [LARGE SCALE GENOMIC DNA]</scope>
    <source>
        <strain evidence="3">CCUG 53762</strain>
    </source>
</reference>
<evidence type="ECO:0000313" key="3">
    <source>
        <dbReference type="Proteomes" id="UP001597118"/>
    </source>
</evidence>
<dbReference type="Pfam" id="PF16344">
    <property type="entry name" value="FecR_C"/>
    <property type="match status" value="1"/>
</dbReference>
<sequence>MIRQIARWYDLDIVYQSKIPEELFTGEMNRKVDTDVVLDFLKGSGIKAELRGKTLLIE</sequence>